<keyword evidence="3" id="KW-0813">Transport</keyword>
<evidence type="ECO:0000256" key="5">
    <source>
        <dbReference type="SAM" id="SignalP"/>
    </source>
</evidence>
<dbReference type="RefSeq" id="WP_202344218.1">
    <property type="nucleotide sequence ID" value="NZ_BAAAPI010000013.1"/>
</dbReference>
<gene>
    <name evidence="7" type="ORF">D3230_06500</name>
</gene>
<proteinExistence type="inferred from homology"/>
<name>A0ABS1SGE3_9MICO</name>
<evidence type="ECO:0000256" key="1">
    <source>
        <dbReference type="ARBA" id="ARBA00004196"/>
    </source>
</evidence>
<dbReference type="PANTHER" id="PTHR30532">
    <property type="entry name" value="IRON III DICITRATE-BINDING PERIPLASMIC PROTEIN"/>
    <property type="match status" value="1"/>
</dbReference>
<dbReference type="Proteomes" id="UP001645859">
    <property type="component" value="Unassembled WGS sequence"/>
</dbReference>
<accession>A0ABS1SGE3</accession>
<dbReference type="PANTHER" id="PTHR30532:SF1">
    <property type="entry name" value="IRON(3+)-HYDROXAMATE-BINDING PROTEIN FHUD"/>
    <property type="match status" value="1"/>
</dbReference>
<dbReference type="Gene3D" id="3.40.50.1980">
    <property type="entry name" value="Nitrogenase molybdenum iron protein domain"/>
    <property type="match status" value="2"/>
</dbReference>
<organism evidence="7 8">
    <name type="scientific">Leucobacter chromiireducens subsp. solipictus</name>
    <dbReference type="NCBI Taxonomy" id="398235"/>
    <lineage>
        <taxon>Bacteria</taxon>
        <taxon>Bacillati</taxon>
        <taxon>Actinomycetota</taxon>
        <taxon>Actinomycetes</taxon>
        <taxon>Micrococcales</taxon>
        <taxon>Microbacteriaceae</taxon>
        <taxon>Leucobacter</taxon>
    </lineage>
</organism>
<keyword evidence="4 5" id="KW-0732">Signal</keyword>
<evidence type="ECO:0000313" key="8">
    <source>
        <dbReference type="Proteomes" id="UP001645859"/>
    </source>
</evidence>
<evidence type="ECO:0000256" key="4">
    <source>
        <dbReference type="ARBA" id="ARBA00022729"/>
    </source>
</evidence>
<dbReference type="PROSITE" id="PS50983">
    <property type="entry name" value="FE_B12_PBP"/>
    <property type="match status" value="1"/>
</dbReference>
<dbReference type="PROSITE" id="PS51318">
    <property type="entry name" value="TAT"/>
    <property type="match status" value="1"/>
</dbReference>
<dbReference type="EMBL" id="QYAC01000003">
    <property type="protein sequence ID" value="MBL3678946.1"/>
    <property type="molecule type" value="Genomic_DNA"/>
</dbReference>
<feature type="chain" id="PRO_5045637678" evidence="5">
    <location>
        <begin position="39"/>
        <end position="335"/>
    </location>
</feature>
<dbReference type="Pfam" id="PF01497">
    <property type="entry name" value="Peripla_BP_2"/>
    <property type="match status" value="1"/>
</dbReference>
<dbReference type="InterPro" id="IPR006311">
    <property type="entry name" value="TAT_signal"/>
</dbReference>
<feature type="domain" description="Fe/B12 periplasmic-binding" evidence="6">
    <location>
        <begin position="59"/>
        <end position="328"/>
    </location>
</feature>
<evidence type="ECO:0000256" key="2">
    <source>
        <dbReference type="ARBA" id="ARBA00008814"/>
    </source>
</evidence>
<dbReference type="SUPFAM" id="SSF53807">
    <property type="entry name" value="Helical backbone' metal receptor"/>
    <property type="match status" value="1"/>
</dbReference>
<evidence type="ECO:0000256" key="3">
    <source>
        <dbReference type="ARBA" id="ARBA00022448"/>
    </source>
</evidence>
<evidence type="ECO:0000313" key="7">
    <source>
        <dbReference type="EMBL" id="MBL3678946.1"/>
    </source>
</evidence>
<protein>
    <submittedName>
        <fullName evidence="7">ABC transporter substrate-binding protein</fullName>
    </submittedName>
</protein>
<dbReference type="InterPro" id="IPR002491">
    <property type="entry name" value="ABC_transptr_periplasmic_BD"/>
</dbReference>
<evidence type="ECO:0000259" key="6">
    <source>
        <dbReference type="PROSITE" id="PS50983"/>
    </source>
</evidence>
<sequence length="335" mass="37011">MMSLFPTPRSPRRVLGGLVAAAAALALVACGTPGDNGAADTRSYESDFGTVEIPQDIERVVSVDFYTPAALQDIGITPVGVVNSYFTDTAGDSIPLEYSEPIREAGVGSIGEYYELNLEAIVQAKPDLVLATQDFLPLDDPMRAEIEKIAPIITFNARDGEAWRTRSVELAKIFDKEAELQPLVDEYTERRDEIAATFAELLANNTFTLLGPDPDEWGTYGSTHFMTPILRDLGAQFREQQDDEVTDDGFPEWFSYEELGRLSNADIILLRDSPQENIDALAKNTLWNNLPAVQNGMVFDYIDRGPTGSFGWALQNLDDLEERFAEIQTKVDAAQ</sequence>
<reference evidence="7 8" key="1">
    <citation type="submission" date="2018-09" db="EMBL/GenBank/DDBJ databases">
        <title>Comparative genomics of Leucobacter spp.</title>
        <authorList>
            <person name="Reis A.C."/>
            <person name="Kolvenbach B.A."/>
            <person name="Corvini P.F.X."/>
            <person name="Nunes O.C."/>
        </authorList>
    </citation>
    <scope>NUCLEOTIDE SEQUENCE [LARGE SCALE GENOMIC DNA]</scope>
    <source>
        <strain evidence="7 8">TAN 31504</strain>
    </source>
</reference>
<comment type="similarity">
    <text evidence="2">Belongs to the bacterial solute-binding protein 8 family.</text>
</comment>
<dbReference type="InterPro" id="IPR051313">
    <property type="entry name" value="Bact_iron-sidero_bind"/>
</dbReference>
<keyword evidence="8" id="KW-1185">Reference proteome</keyword>
<comment type="subcellular location">
    <subcellularLocation>
        <location evidence="1">Cell envelope</location>
    </subcellularLocation>
</comment>
<feature type="signal peptide" evidence="5">
    <location>
        <begin position="1"/>
        <end position="38"/>
    </location>
</feature>
<comment type="caution">
    <text evidence="7">The sequence shown here is derived from an EMBL/GenBank/DDBJ whole genome shotgun (WGS) entry which is preliminary data.</text>
</comment>